<feature type="domain" description="Pseudouridine synthase II N-terminal" evidence="6">
    <location>
        <begin position="23"/>
        <end position="175"/>
    </location>
</feature>
<evidence type="ECO:0000313" key="9">
    <source>
        <dbReference type="Proteomes" id="UP000092024"/>
    </source>
</evidence>
<dbReference type="PANTHER" id="PTHR13767">
    <property type="entry name" value="TRNA-PSEUDOURIDINE SYNTHASE"/>
    <property type="match status" value="1"/>
</dbReference>
<proteinExistence type="inferred from homology"/>
<name>A0A1A5YMH8_9BACL</name>
<dbReference type="Gene3D" id="3.30.2350.10">
    <property type="entry name" value="Pseudouridine synthase"/>
    <property type="match status" value="1"/>
</dbReference>
<feature type="active site" description="Nucleophile" evidence="5">
    <location>
        <position position="38"/>
    </location>
</feature>
<dbReference type="RefSeq" id="WP_068681148.1">
    <property type="nucleotide sequence ID" value="NZ_LYPA01000043.1"/>
</dbReference>
<feature type="domain" description="tRNA pseudouridylate synthase B C-terminal" evidence="7">
    <location>
        <begin position="176"/>
        <end position="233"/>
    </location>
</feature>
<evidence type="ECO:0000259" key="6">
    <source>
        <dbReference type="Pfam" id="PF01509"/>
    </source>
</evidence>
<dbReference type="EC" id="5.4.99.25" evidence="5"/>
<dbReference type="GO" id="GO:0003723">
    <property type="term" value="F:RNA binding"/>
    <property type="evidence" value="ECO:0007669"/>
    <property type="project" value="InterPro"/>
</dbReference>
<dbReference type="GO" id="GO:0031119">
    <property type="term" value="P:tRNA pseudouridine synthesis"/>
    <property type="evidence" value="ECO:0007669"/>
    <property type="project" value="UniProtKB-UniRule"/>
</dbReference>
<gene>
    <name evidence="5" type="primary">truB</name>
    <name evidence="8" type="ORF">A7K91_16435</name>
</gene>
<dbReference type="Pfam" id="PF01509">
    <property type="entry name" value="TruB_N"/>
    <property type="match status" value="1"/>
</dbReference>
<evidence type="ECO:0000256" key="5">
    <source>
        <dbReference type="HAMAP-Rule" id="MF_01080"/>
    </source>
</evidence>
<evidence type="ECO:0000259" key="7">
    <source>
        <dbReference type="Pfam" id="PF16198"/>
    </source>
</evidence>
<dbReference type="EMBL" id="LYPA01000043">
    <property type="protein sequence ID" value="OBR66822.1"/>
    <property type="molecule type" value="Genomic_DNA"/>
</dbReference>
<accession>A0A1A5YMH8</accession>
<dbReference type="AlphaFoldDB" id="A0A1A5YMH8"/>
<evidence type="ECO:0000256" key="3">
    <source>
        <dbReference type="ARBA" id="ARBA00022694"/>
    </source>
</evidence>
<dbReference type="FunFam" id="3.30.2350.10:FF:000011">
    <property type="entry name" value="tRNA pseudouridine synthase B"/>
    <property type="match status" value="1"/>
</dbReference>
<dbReference type="GO" id="GO:1990481">
    <property type="term" value="P:mRNA pseudouridine synthesis"/>
    <property type="evidence" value="ECO:0007669"/>
    <property type="project" value="TreeGrafter"/>
</dbReference>
<dbReference type="OrthoDB" id="9802309at2"/>
<comment type="function">
    <text evidence="5">Responsible for synthesis of pseudouridine from uracil-55 in the psi GC loop of transfer RNAs.</text>
</comment>
<dbReference type="InterPro" id="IPR032819">
    <property type="entry name" value="TruB_C"/>
</dbReference>
<keyword evidence="9" id="KW-1185">Reference proteome</keyword>
<dbReference type="NCBIfam" id="TIGR00431">
    <property type="entry name" value="TruB"/>
    <property type="match status" value="1"/>
</dbReference>
<organism evidence="8 9">
    <name type="scientific">Paenibacillus oryzae</name>
    <dbReference type="NCBI Taxonomy" id="1844972"/>
    <lineage>
        <taxon>Bacteria</taxon>
        <taxon>Bacillati</taxon>
        <taxon>Bacillota</taxon>
        <taxon>Bacilli</taxon>
        <taxon>Bacillales</taxon>
        <taxon>Paenibacillaceae</taxon>
        <taxon>Paenibacillus</taxon>
    </lineage>
</organism>
<dbReference type="InterPro" id="IPR002501">
    <property type="entry name" value="PsdUridine_synth_N"/>
</dbReference>
<keyword evidence="4 5" id="KW-0413">Isomerase</keyword>
<evidence type="ECO:0000256" key="1">
    <source>
        <dbReference type="ARBA" id="ARBA00000385"/>
    </source>
</evidence>
<comment type="similarity">
    <text evidence="2 5">Belongs to the pseudouridine synthase TruB family. Type 1 subfamily.</text>
</comment>
<protein>
    <recommendedName>
        <fullName evidence="5">tRNA pseudouridine synthase B</fullName>
        <ecNumber evidence="5">5.4.99.25</ecNumber>
    </recommendedName>
    <alternativeName>
        <fullName evidence="5">tRNA pseudouridine(55) synthase</fullName>
        <shortName evidence="5">Psi55 synthase</shortName>
    </alternativeName>
    <alternativeName>
        <fullName evidence="5">tRNA pseudouridylate synthase</fullName>
    </alternativeName>
    <alternativeName>
        <fullName evidence="5">tRNA-uridine isomerase</fullName>
    </alternativeName>
</protein>
<keyword evidence="3 5" id="KW-0819">tRNA processing</keyword>
<comment type="catalytic activity">
    <reaction evidence="1 5">
        <text>uridine(55) in tRNA = pseudouridine(55) in tRNA</text>
        <dbReference type="Rhea" id="RHEA:42532"/>
        <dbReference type="Rhea" id="RHEA-COMP:10101"/>
        <dbReference type="Rhea" id="RHEA-COMP:10102"/>
        <dbReference type="ChEBI" id="CHEBI:65314"/>
        <dbReference type="ChEBI" id="CHEBI:65315"/>
        <dbReference type="EC" id="5.4.99.25"/>
    </reaction>
</comment>
<dbReference type="STRING" id="1844972.A7K91_16435"/>
<dbReference type="InterPro" id="IPR014780">
    <property type="entry name" value="tRNA_psdUridine_synth_TruB"/>
</dbReference>
<sequence length="303" mass="33314">MDGILAVWKPEGWTSHDVVAKVRRILRLKRIGHAGTLDPMVTGVLPLCLGRSTRVVEYIQDRPKAYEAVLKLGLSTDTEDMTGQIIEQRPVRPLTQGEIQEVLARFQGTIQQVPPMFSAVKVDGKRLYELAREGKQVERKSREVTIHEIRLVNAKLDMEQPEIAFSVVCSKGTYIRTLCVDIGKALELPATMAKLVRTMSGGITAESCLTLENIQELAEAGELEKHLIPADQGISHIPSGTVSPWAAKKALLGQKLPLDSAAVTEALFHEGLIRLYDGNGAFLGIYRSDVEAGLFVPVKVFLP</sequence>
<dbReference type="SUPFAM" id="SSF55120">
    <property type="entry name" value="Pseudouridine synthase"/>
    <property type="match status" value="1"/>
</dbReference>
<evidence type="ECO:0000256" key="2">
    <source>
        <dbReference type="ARBA" id="ARBA00005642"/>
    </source>
</evidence>
<dbReference type="Proteomes" id="UP000092024">
    <property type="component" value="Unassembled WGS sequence"/>
</dbReference>
<dbReference type="Pfam" id="PF16198">
    <property type="entry name" value="TruB_C_2"/>
    <property type="match status" value="1"/>
</dbReference>
<evidence type="ECO:0000313" key="8">
    <source>
        <dbReference type="EMBL" id="OBR66822.1"/>
    </source>
</evidence>
<dbReference type="HAMAP" id="MF_01080">
    <property type="entry name" value="TruB_bact"/>
    <property type="match status" value="1"/>
</dbReference>
<dbReference type="CDD" id="cd02573">
    <property type="entry name" value="PseudoU_synth_EcTruB"/>
    <property type="match status" value="1"/>
</dbReference>
<comment type="caution">
    <text evidence="8">The sequence shown here is derived from an EMBL/GenBank/DDBJ whole genome shotgun (WGS) entry which is preliminary data.</text>
</comment>
<reference evidence="8 9" key="1">
    <citation type="submission" date="2016-05" db="EMBL/GenBank/DDBJ databases">
        <title>Paenibacillus oryzae. sp. nov., isolated from the rice root.</title>
        <authorList>
            <person name="Zhang J."/>
            <person name="Zhang X."/>
        </authorList>
    </citation>
    <scope>NUCLEOTIDE SEQUENCE [LARGE SCALE GENOMIC DNA]</scope>
    <source>
        <strain evidence="8 9">1DrF-4</strain>
    </source>
</reference>
<dbReference type="GO" id="GO:0160148">
    <property type="term" value="F:tRNA pseudouridine(55) synthase activity"/>
    <property type="evidence" value="ECO:0007669"/>
    <property type="project" value="UniProtKB-EC"/>
</dbReference>
<evidence type="ECO:0000256" key="4">
    <source>
        <dbReference type="ARBA" id="ARBA00023235"/>
    </source>
</evidence>
<dbReference type="PANTHER" id="PTHR13767:SF2">
    <property type="entry name" value="PSEUDOURIDYLATE SYNTHASE TRUB1"/>
    <property type="match status" value="1"/>
</dbReference>
<dbReference type="InterPro" id="IPR020103">
    <property type="entry name" value="PsdUridine_synth_cat_dom_sf"/>
</dbReference>